<dbReference type="Proteomes" id="UP000189670">
    <property type="component" value="Unassembled WGS sequence"/>
</dbReference>
<protein>
    <submittedName>
        <fullName evidence="2">Lipoprotein</fullName>
    </submittedName>
</protein>
<dbReference type="PANTHER" id="PTHR35866">
    <property type="entry name" value="PUTATIVE-RELATED"/>
    <property type="match status" value="1"/>
</dbReference>
<dbReference type="EMBL" id="ATBP01000042">
    <property type="protein sequence ID" value="ETR73714.1"/>
    <property type="molecule type" value="Genomic_DNA"/>
</dbReference>
<evidence type="ECO:0000313" key="2">
    <source>
        <dbReference type="EMBL" id="ETR73714.1"/>
    </source>
</evidence>
<sequence length="284" mass="33097">MLKIFFNSIIRRNVPSKNLFVKKYFLLGNLVFIILCVLFNLLGVLINTMTNPEITRLKSDQTFNFKCFPEISCFNHCCQNLQQVLSPYDIIRLKRHFNSDSTTFLKTYTITDIGPETGLPVVMLKNKSQTDLHCIFVSENGCLVYPDRPSTCRYYPIGRLVSKSRETFEKSASYIMIHEPHCKGHEYLCHQNLQQWRNSQELPVFDQTNDLMIHLISAKSRAGLNELSDDQRYLIYIGCYDIDAFRQYTEQQGLFSGQVFPDTLEGDIQWVESAIRWLETMVIK</sequence>
<gene>
    <name evidence="2" type="ORF">OMM_00756</name>
</gene>
<keyword evidence="1" id="KW-0472">Membrane</keyword>
<keyword evidence="2" id="KW-0449">Lipoprotein</keyword>
<accession>A0A1V1PG12</accession>
<dbReference type="Pfam" id="PF03692">
    <property type="entry name" value="CxxCxxCC"/>
    <property type="match status" value="1"/>
</dbReference>
<keyword evidence="1" id="KW-1133">Transmembrane helix</keyword>
<name>A0A1V1PG12_9BACT</name>
<dbReference type="InterPro" id="IPR005358">
    <property type="entry name" value="Puta_zinc/iron-chelating_dom"/>
</dbReference>
<dbReference type="AlphaFoldDB" id="A0A1V1PG12"/>
<evidence type="ECO:0000256" key="1">
    <source>
        <dbReference type="SAM" id="Phobius"/>
    </source>
</evidence>
<keyword evidence="1" id="KW-0812">Transmembrane</keyword>
<reference evidence="3" key="1">
    <citation type="submission" date="2012-11" db="EMBL/GenBank/DDBJ databases">
        <authorList>
            <person name="Lucero-Rivera Y.E."/>
            <person name="Tovar-Ramirez D."/>
        </authorList>
    </citation>
    <scope>NUCLEOTIDE SEQUENCE [LARGE SCALE GENOMIC DNA]</scope>
    <source>
        <strain evidence="3">Araruama</strain>
    </source>
</reference>
<feature type="transmembrane region" description="Helical" evidence="1">
    <location>
        <begin position="24"/>
        <end position="46"/>
    </location>
</feature>
<evidence type="ECO:0000313" key="3">
    <source>
        <dbReference type="Proteomes" id="UP000189670"/>
    </source>
</evidence>
<proteinExistence type="predicted"/>
<comment type="caution">
    <text evidence="2">The sequence shown here is derived from an EMBL/GenBank/DDBJ whole genome shotgun (WGS) entry which is preliminary data.</text>
</comment>
<organism evidence="2 3">
    <name type="scientific">Candidatus Magnetoglobus multicellularis str. Araruama</name>
    <dbReference type="NCBI Taxonomy" id="890399"/>
    <lineage>
        <taxon>Bacteria</taxon>
        <taxon>Pseudomonadati</taxon>
        <taxon>Thermodesulfobacteriota</taxon>
        <taxon>Desulfobacteria</taxon>
        <taxon>Desulfobacterales</taxon>
        <taxon>Desulfobacteraceae</taxon>
        <taxon>Candidatus Magnetoglobus</taxon>
    </lineage>
</organism>
<dbReference type="PANTHER" id="PTHR35866:SF1">
    <property type="entry name" value="YKGJ FAMILY CYSTEINE CLUSTER PROTEIN"/>
    <property type="match status" value="1"/>
</dbReference>